<accession>E9HHT9</accession>
<dbReference type="AlphaFoldDB" id="E9HHT9"/>
<name>E9HHT9_DAPPU</name>
<sequence>MTSSVNASSPSEMGLPLDKNNRIGTSVLKSVVMTDDQCDINTEEISWNDHNFRF</sequence>
<protein>
    <submittedName>
        <fullName evidence="2">Uncharacterized protein</fullName>
    </submittedName>
</protein>
<organism evidence="2 3">
    <name type="scientific">Daphnia pulex</name>
    <name type="common">Water flea</name>
    <dbReference type="NCBI Taxonomy" id="6669"/>
    <lineage>
        <taxon>Eukaryota</taxon>
        <taxon>Metazoa</taxon>
        <taxon>Ecdysozoa</taxon>
        <taxon>Arthropoda</taxon>
        <taxon>Crustacea</taxon>
        <taxon>Branchiopoda</taxon>
        <taxon>Diplostraca</taxon>
        <taxon>Cladocera</taxon>
        <taxon>Anomopoda</taxon>
        <taxon>Daphniidae</taxon>
        <taxon>Daphnia</taxon>
    </lineage>
</organism>
<feature type="compositionally biased region" description="Polar residues" evidence="1">
    <location>
        <begin position="1"/>
        <end position="11"/>
    </location>
</feature>
<evidence type="ECO:0000256" key="1">
    <source>
        <dbReference type="SAM" id="MobiDB-lite"/>
    </source>
</evidence>
<reference evidence="2 3" key="1">
    <citation type="journal article" date="2011" name="Science">
        <title>The ecoresponsive genome of Daphnia pulex.</title>
        <authorList>
            <person name="Colbourne J.K."/>
            <person name="Pfrender M.E."/>
            <person name="Gilbert D."/>
            <person name="Thomas W.K."/>
            <person name="Tucker A."/>
            <person name="Oakley T.H."/>
            <person name="Tokishita S."/>
            <person name="Aerts A."/>
            <person name="Arnold G.J."/>
            <person name="Basu M.K."/>
            <person name="Bauer D.J."/>
            <person name="Caceres C.E."/>
            <person name="Carmel L."/>
            <person name="Casola C."/>
            <person name="Choi J.H."/>
            <person name="Detter J.C."/>
            <person name="Dong Q."/>
            <person name="Dusheyko S."/>
            <person name="Eads B.D."/>
            <person name="Frohlich T."/>
            <person name="Geiler-Samerotte K.A."/>
            <person name="Gerlach D."/>
            <person name="Hatcher P."/>
            <person name="Jogdeo S."/>
            <person name="Krijgsveld J."/>
            <person name="Kriventseva E.V."/>
            <person name="Kultz D."/>
            <person name="Laforsch C."/>
            <person name="Lindquist E."/>
            <person name="Lopez J."/>
            <person name="Manak J.R."/>
            <person name="Muller J."/>
            <person name="Pangilinan J."/>
            <person name="Patwardhan R.P."/>
            <person name="Pitluck S."/>
            <person name="Pritham E.J."/>
            <person name="Rechtsteiner A."/>
            <person name="Rho M."/>
            <person name="Rogozin I.B."/>
            <person name="Sakarya O."/>
            <person name="Salamov A."/>
            <person name="Schaack S."/>
            <person name="Shapiro H."/>
            <person name="Shiga Y."/>
            <person name="Skalitzky C."/>
            <person name="Smith Z."/>
            <person name="Souvorov A."/>
            <person name="Sung W."/>
            <person name="Tang Z."/>
            <person name="Tsuchiya D."/>
            <person name="Tu H."/>
            <person name="Vos H."/>
            <person name="Wang M."/>
            <person name="Wolf Y.I."/>
            <person name="Yamagata H."/>
            <person name="Yamada T."/>
            <person name="Ye Y."/>
            <person name="Shaw J.R."/>
            <person name="Andrews J."/>
            <person name="Crease T.J."/>
            <person name="Tang H."/>
            <person name="Lucas S.M."/>
            <person name="Robertson H.M."/>
            <person name="Bork P."/>
            <person name="Koonin E.V."/>
            <person name="Zdobnov E.M."/>
            <person name="Grigoriev I.V."/>
            <person name="Lynch M."/>
            <person name="Boore J.L."/>
        </authorList>
    </citation>
    <scope>NUCLEOTIDE SEQUENCE [LARGE SCALE GENOMIC DNA]</scope>
</reference>
<feature type="region of interest" description="Disordered" evidence="1">
    <location>
        <begin position="1"/>
        <end position="20"/>
    </location>
</feature>
<gene>
    <name evidence="2" type="ORF">DAPPUDRAFT_329853</name>
</gene>
<evidence type="ECO:0000313" key="3">
    <source>
        <dbReference type="Proteomes" id="UP000000305"/>
    </source>
</evidence>
<evidence type="ECO:0000313" key="2">
    <source>
        <dbReference type="EMBL" id="EFX68708.1"/>
    </source>
</evidence>
<keyword evidence="3" id="KW-1185">Reference proteome</keyword>
<dbReference type="EMBL" id="GL732650">
    <property type="protein sequence ID" value="EFX68708.1"/>
    <property type="molecule type" value="Genomic_DNA"/>
</dbReference>
<dbReference type="InParanoid" id="E9HHT9"/>
<dbReference type="Proteomes" id="UP000000305">
    <property type="component" value="Unassembled WGS sequence"/>
</dbReference>
<proteinExistence type="predicted"/>
<dbReference type="KEGG" id="dpx:DAPPUDRAFT_329853"/>
<dbReference type="HOGENOM" id="CLU_3052426_0_0_1"/>